<reference evidence="2" key="1">
    <citation type="submission" date="2023-06" db="EMBL/GenBank/DDBJ databases">
        <title>Black Yeasts Isolated from many extreme environments.</title>
        <authorList>
            <person name="Coleine C."/>
            <person name="Stajich J.E."/>
            <person name="Selbmann L."/>
        </authorList>
    </citation>
    <scope>NUCLEOTIDE SEQUENCE</scope>
    <source>
        <strain evidence="2">CCFEE 5200</strain>
    </source>
</reference>
<evidence type="ECO:0000313" key="3">
    <source>
        <dbReference type="Proteomes" id="UP001175353"/>
    </source>
</evidence>
<evidence type="ECO:0000313" key="2">
    <source>
        <dbReference type="EMBL" id="KAK0977057.1"/>
    </source>
</evidence>
<sequence length="107" mass="12697">MKQEVERDKLPHPERVKKLDLRAAIREEHQNTQRAEEREQYENVTAASASSAKRRYLRAATPPDAPGLVSRYRDLSKNRRRRYIPHLGCHDPYLEENGWVYEYCVTM</sequence>
<name>A0AAN6KDM4_9PEZI</name>
<keyword evidence="3" id="KW-1185">Reference proteome</keyword>
<organism evidence="2 3">
    <name type="scientific">Friedmanniomyces endolithicus</name>
    <dbReference type="NCBI Taxonomy" id="329885"/>
    <lineage>
        <taxon>Eukaryota</taxon>
        <taxon>Fungi</taxon>
        <taxon>Dikarya</taxon>
        <taxon>Ascomycota</taxon>
        <taxon>Pezizomycotina</taxon>
        <taxon>Dothideomycetes</taxon>
        <taxon>Dothideomycetidae</taxon>
        <taxon>Mycosphaerellales</taxon>
        <taxon>Teratosphaeriaceae</taxon>
        <taxon>Friedmanniomyces</taxon>
    </lineage>
</organism>
<comment type="caution">
    <text evidence="2">The sequence shown here is derived from an EMBL/GenBank/DDBJ whole genome shotgun (WGS) entry which is preliminary data.</text>
</comment>
<feature type="compositionally biased region" description="Basic and acidic residues" evidence="1">
    <location>
        <begin position="28"/>
        <end position="41"/>
    </location>
</feature>
<protein>
    <submittedName>
        <fullName evidence="2">Uncharacterized protein</fullName>
    </submittedName>
</protein>
<dbReference type="EMBL" id="JAUJLE010000136">
    <property type="protein sequence ID" value="KAK0977057.1"/>
    <property type="molecule type" value="Genomic_DNA"/>
</dbReference>
<proteinExistence type="predicted"/>
<dbReference type="AlphaFoldDB" id="A0AAN6KDM4"/>
<evidence type="ECO:0000256" key="1">
    <source>
        <dbReference type="SAM" id="MobiDB-lite"/>
    </source>
</evidence>
<gene>
    <name evidence="2" type="ORF">LTR91_013441</name>
</gene>
<accession>A0AAN6KDM4</accession>
<feature type="compositionally biased region" description="Polar residues" evidence="1">
    <location>
        <begin position="42"/>
        <end position="51"/>
    </location>
</feature>
<dbReference type="Proteomes" id="UP001175353">
    <property type="component" value="Unassembled WGS sequence"/>
</dbReference>
<feature type="region of interest" description="Disordered" evidence="1">
    <location>
        <begin position="28"/>
        <end position="70"/>
    </location>
</feature>